<dbReference type="PANTHER" id="PTHR30536">
    <property type="entry name" value="ALTRONATE/GALACTARATE DEHYDRATASE"/>
    <property type="match status" value="1"/>
</dbReference>
<dbReference type="RefSeq" id="WP_060814123.1">
    <property type="nucleotide sequence ID" value="NZ_JARPZP010000001.1"/>
</dbReference>
<dbReference type="GO" id="GO:0016829">
    <property type="term" value="F:lyase activity"/>
    <property type="evidence" value="ECO:0007669"/>
    <property type="project" value="UniProtKB-KW"/>
</dbReference>
<keyword evidence="4" id="KW-1185">Reference proteome</keyword>
<organism evidence="3 4">
    <name type="scientific">Enterococcus gallinarum</name>
    <dbReference type="NCBI Taxonomy" id="1353"/>
    <lineage>
        <taxon>Bacteria</taxon>
        <taxon>Bacillati</taxon>
        <taxon>Bacillota</taxon>
        <taxon>Bacilli</taxon>
        <taxon>Lactobacillales</taxon>
        <taxon>Enterococcaceae</taxon>
        <taxon>Enterococcus</taxon>
    </lineage>
</organism>
<feature type="domain" description="SAF" evidence="2">
    <location>
        <begin position="23"/>
        <end position="86"/>
    </location>
</feature>
<keyword evidence="1" id="KW-0456">Lyase</keyword>
<protein>
    <submittedName>
        <fullName evidence="3">Altronate hydrolase</fullName>
    </submittedName>
</protein>
<evidence type="ECO:0000313" key="4">
    <source>
        <dbReference type="Proteomes" id="UP000254807"/>
    </source>
</evidence>
<dbReference type="Pfam" id="PF08666">
    <property type="entry name" value="SAF"/>
    <property type="match status" value="1"/>
</dbReference>
<keyword evidence="3" id="KW-0378">Hydrolase</keyword>
<dbReference type="Gene3D" id="2.30.130.110">
    <property type="match status" value="1"/>
</dbReference>
<dbReference type="InterPro" id="IPR044144">
    <property type="entry name" value="SAF_UxaA/GarD"/>
</dbReference>
<dbReference type="OrthoDB" id="9804574at2"/>
<sequence>MYTALMMRPEDNVAMVLQPTPAKTAVRIVNQVSLNEVLIAQPIDSYHKFSVKVIESGEKIIKYGEVIGIATAAIAKGEHVHTHNVRSIRV</sequence>
<dbReference type="AlphaFoldDB" id="A0A376GVE3"/>
<proteinExistence type="predicted"/>
<dbReference type="GO" id="GO:0016787">
    <property type="term" value="F:hydrolase activity"/>
    <property type="evidence" value="ECO:0007669"/>
    <property type="project" value="UniProtKB-KW"/>
</dbReference>
<dbReference type="GO" id="GO:0019698">
    <property type="term" value="P:D-galacturonate catabolic process"/>
    <property type="evidence" value="ECO:0007669"/>
    <property type="project" value="TreeGrafter"/>
</dbReference>
<dbReference type="Proteomes" id="UP000254807">
    <property type="component" value="Unassembled WGS sequence"/>
</dbReference>
<dbReference type="InterPro" id="IPR052172">
    <property type="entry name" value="UxaA_altronate/galactarate_dh"/>
</dbReference>
<evidence type="ECO:0000259" key="2">
    <source>
        <dbReference type="SMART" id="SM00858"/>
    </source>
</evidence>
<dbReference type="InterPro" id="IPR013974">
    <property type="entry name" value="SAF"/>
</dbReference>
<dbReference type="EMBL" id="UFYW01000001">
    <property type="protein sequence ID" value="STD81642.1"/>
    <property type="molecule type" value="Genomic_DNA"/>
</dbReference>
<evidence type="ECO:0000256" key="1">
    <source>
        <dbReference type="ARBA" id="ARBA00023239"/>
    </source>
</evidence>
<name>A0A376GVE3_ENTGA</name>
<dbReference type="PANTHER" id="PTHR30536:SF5">
    <property type="entry name" value="ALTRONATE DEHYDRATASE"/>
    <property type="match status" value="1"/>
</dbReference>
<gene>
    <name evidence="3" type="ORF">NCTC12360_00055</name>
</gene>
<dbReference type="CDD" id="cd11613">
    <property type="entry name" value="SAF_AH_GD"/>
    <property type="match status" value="1"/>
</dbReference>
<evidence type="ECO:0000313" key="3">
    <source>
        <dbReference type="EMBL" id="STD81642.1"/>
    </source>
</evidence>
<reference evidence="3 4" key="1">
    <citation type="submission" date="2018-06" db="EMBL/GenBank/DDBJ databases">
        <authorList>
            <consortium name="Pathogen Informatics"/>
            <person name="Doyle S."/>
        </authorList>
    </citation>
    <scope>NUCLEOTIDE SEQUENCE [LARGE SCALE GENOMIC DNA]</scope>
    <source>
        <strain evidence="3 4">NCTC12360</strain>
    </source>
</reference>
<dbReference type="SMART" id="SM00858">
    <property type="entry name" value="SAF"/>
    <property type="match status" value="1"/>
</dbReference>
<accession>A0A376GVE3</accession>